<keyword evidence="2" id="KW-1133">Transmembrane helix</keyword>
<gene>
    <name evidence="3" type="ORF">J2D77_02380</name>
</gene>
<evidence type="ECO:0000313" key="4">
    <source>
        <dbReference type="Proteomes" id="UP000664073"/>
    </source>
</evidence>
<comment type="caution">
    <text evidence="3">The sequence shown here is derived from an EMBL/GenBank/DDBJ whole genome shotgun (WGS) entry which is preliminary data.</text>
</comment>
<evidence type="ECO:0000256" key="2">
    <source>
        <dbReference type="SAM" id="Phobius"/>
    </source>
</evidence>
<feature type="transmembrane region" description="Helical" evidence="2">
    <location>
        <begin position="123"/>
        <end position="144"/>
    </location>
</feature>
<feature type="compositionally biased region" description="Basic and acidic residues" evidence="1">
    <location>
        <begin position="1"/>
        <end position="15"/>
    </location>
</feature>
<dbReference type="EMBL" id="JAFVMH010000001">
    <property type="protein sequence ID" value="MBO1324003.1"/>
    <property type="molecule type" value="Genomic_DNA"/>
</dbReference>
<proteinExistence type="predicted"/>
<reference evidence="3" key="1">
    <citation type="submission" date="2021-03" db="EMBL/GenBank/DDBJ databases">
        <title>The complete genome sequence of Acetobacter sp. TBRC 12339.</title>
        <authorList>
            <person name="Charoenyingcharoen P."/>
            <person name="Yukphan P."/>
        </authorList>
    </citation>
    <scope>NUCLEOTIDE SEQUENCE</scope>
    <source>
        <strain evidence="3">TBRC 12339</strain>
    </source>
</reference>
<protein>
    <submittedName>
        <fullName evidence="3">Uncharacterized protein</fullName>
    </submittedName>
</protein>
<keyword evidence="4" id="KW-1185">Reference proteome</keyword>
<name>A0A939HLZ9_9PROT</name>
<organism evidence="3 4">
    <name type="scientific">Acetobacter garciniae</name>
    <dbReference type="NCBI Taxonomy" id="2817435"/>
    <lineage>
        <taxon>Bacteria</taxon>
        <taxon>Pseudomonadati</taxon>
        <taxon>Pseudomonadota</taxon>
        <taxon>Alphaproteobacteria</taxon>
        <taxon>Acetobacterales</taxon>
        <taxon>Acetobacteraceae</taxon>
        <taxon>Acetobacter</taxon>
    </lineage>
</organism>
<keyword evidence="2" id="KW-0472">Membrane</keyword>
<dbReference type="AlphaFoldDB" id="A0A939HLZ9"/>
<accession>A0A939HLZ9</accession>
<sequence length="147" mass="15592">MVACDTTRRKYRPMDQRSPLSAPRPTAMSSGAWHLTGLRLVRTAIWMVCHFAFYFIQQVAELFAPLLLIGGVAWSALPALIATLSRSAASADPQARDVIANAAAVIPQQLVLAGHVLTPGGLIWYGVELMALAAAGATLAALAARNL</sequence>
<keyword evidence="2" id="KW-0812">Transmembrane</keyword>
<feature type="transmembrane region" description="Helical" evidence="2">
    <location>
        <begin position="62"/>
        <end position="86"/>
    </location>
</feature>
<evidence type="ECO:0000256" key="1">
    <source>
        <dbReference type="SAM" id="MobiDB-lite"/>
    </source>
</evidence>
<evidence type="ECO:0000313" key="3">
    <source>
        <dbReference type="EMBL" id="MBO1324003.1"/>
    </source>
</evidence>
<feature type="region of interest" description="Disordered" evidence="1">
    <location>
        <begin position="1"/>
        <end position="28"/>
    </location>
</feature>
<dbReference type="Proteomes" id="UP000664073">
    <property type="component" value="Unassembled WGS sequence"/>
</dbReference>